<accession>A0A5J5BMG1</accession>
<proteinExistence type="predicted"/>
<organism evidence="2 3">
    <name type="scientific">Nyssa sinensis</name>
    <dbReference type="NCBI Taxonomy" id="561372"/>
    <lineage>
        <taxon>Eukaryota</taxon>
        <taxon>Viridiplantae</taxon>
        <taxon>Streptophyta</taxon>
        <taxon>Embryophyta</taxon>
        <taxon>Tracheophyta</taxon>
        <taxon>Spermatophyta</taxon>
        <taxon>Magnoliopsida</taxon>
        <taxon>eudicotyledons</taxon>
        <taxon>Gunneridae</taxon>
        <taxon>Pentapetalae</taxon>
        <taxon>asterids</taxon>
        <taxon>Cornales</taxon>
        <taxon>Nyssaceae</taxon>
        <taxon>Nyssa</taxon>
    </lineage>
</organism>
<dbReference type="OrthoDB" id="1934862at2759"/>
<keyword evidence="3" id="KW-1185">Reference proteome</keyword>
<dbReference type="Gene3D" id="2.40.70.10">
    <property type="entry name" value="Acid Proteases"/>
    <property type="match status" value="1"/>
</dbReference>
<evidence type="ECO:0000313" key="2">
    <source>
        <dbReference type="EMBL" id="KAA8544345.1"/>
    </source>
</evidence>
<dbReference type="Proteomes" id="UP000325577">
    <property type="component" value="Linkage Group LG11"/>
</dbReference>
<dbReference type="Pfam" id="PF08284">
    <property type="entry name" value="RVP_2"/>
    <property type="match status" value="1"/>
</dbReference>
<evidence type="ECO:0000313" key="3">
    <source>
        <dbReference type="Proteomes" id="UP000325577"/>
    </source>
</evidence>
<name>A0A5J5BMG1_9ASTE</name>
<dbReference type="AlphaFoldDB" id="A0A5J5BMG1"/>
<feature type="compositionally biased region" description="Polar residues" evidence="1">
    <location>
        <begin position="156"/>
        <end position="165"/>
    </location>
</feature>
<dbReference type="EMBL" id="CM018034">
    <property type="protein sequence ID" value="KAA8544345.1"/>
    <property type="molecule type" value="Genomic_DNA"/>
</dbReference>
<protein>
    <submittedName>
        <fullName evidence="2">Uncharacterized protein</fullName>
    </submittedName>
</protein>
<feature type="region of interest" description="Disordered" evidence="1">
    <location>
        <begin position="146"/>
        <end position="165"/>
    </location>
</feature>
<dbReference type="CDD" id="cd00303">
    <property type="entry name" value="retropepsin_like"/>
    <property type="match status" value="1"/>
</dbReference>
<evidence type="ECO:0000256" key="1">
    <source>
        <dbReference type="SAM" id="MobiDB-lite"/>
    </source>
</evidence>
<reference evidence="2 3" key="1">
    <citation type="submission" date="2019-09" db="EMBL/GenBank/DDBJ databases">
        <title>A chromosome-level genome assembly of the Chinese tupelo Nyssa sinensis.</title>
        <authorList>
            <person name="Yang X."/>
            <person name="Kang M."/>
            <person name="Yang Y."/>
            <person name="Xiong H."/>
            <person name="Wang M."/>
            <person name="Zhang Z."/>
            <person name="Wang Z."/>
            <person name="Wu H."/>
            <person name="Ma T."/>
            <person name="Liu J."/>
            <person name="Xi Z."/>
        </authorList>
    </citation>
    <scope>NUCLEOTIDE SEQUENCE [LARGE SCALE GENOMIC DNA]</scope>
    <source>
        <strain evidence="2">J267</strain>
        <tissue evidence="2">Leaf</tissue>
    </source>
</reference>
<sequence>MLVDSGSSHNFVSDRVARLLHLPVTSTEKFNVNIADGGQFSCQEKHEAIRLDIQGFSFAVTLFSLPLQGLDVVLVIQWLVELGSVLCDWRNLTMRFNWRGESRELHGQKDSSSSTEITVQFLEKEIEDGGALFVVVVKEIKDIEGGDAQPGKENSAADSLSGESGSPTLWAISKPQFTVWGEMKRATFKSL</sequence>
<dbReference type="InterPro" id="IPR021109">
    <property type="entry name" value="Peptidase_aspartic_dom_sf"/>
</dbReference>
<gene>
    <name evidence="2" type="ORF">F0562_022387</name>
</gene>